<comment type="caution">
    <text evidence="12">The sequence shown here is derived from an EMBL/GenBank/DDBJ whole genome shotgun (WGS) entry which is preliminary data.</text>
</comment>
<dbReference type="Gene3D" id="2.10.25.10">
    <property type="entry name" value="Laminin"/>
    <property type="match status" value="1"/>
</dbReference>
<dbReference type="Pfam" id="PF01826">
    <property type="entry name" value="TIL"/>
    <property type="match status" value="1"/>
</dbReference>
<feature type="region of interest" description="Disordered" evidence="9">
    <location>
        <begin position="646"/>
        <end position="779"/>
    </location>
</feature>
<evidence type="ECO:0000256" key="2">
    <source>
        <dbReference type="ARBA" id="ARBA00022525"/>
    </source>
</evidence>
<dbReference type="PROSITE" id="PS51446">
    <property type="entry name" value="PACIFASTIN"/>
    <property type="match status" value="1"/>
</dbReference>
<dbReference type="InterPro" id="IPR001846">
    <property type="entry name" value="VWF_type-D"/>
</dbReference>
<dbReference type="Pfam" id="PF08742">
    <property type="entry name" value="C8"/>
    <property type="match status" value="1"/>
</dbReference>
<protein>
    <submittedName>
        <fullName evidence="12">C8 domain</fullName>
    </submittedName>
</protein>
<evidence type="ECO:0000256" key="5">
    <source>
        <dbReference type="ARBA" id="ARBA00023157"/>
    </source>
</evidence>
<dbReference type="SUPFAM" id="SSF57283">
    <property type="entry name" value="PMP inhibitors"/>
    <property type="match status" value="1"/>
</dbReference>
<organism evidence="12 13">
    <name type="scientific">Popillia japonica</name>
    <name type="common">Japanese beetle</name>
    <dbReference type="NCBI Taxonomy" id="7064"/>
    <lineage>
        <taxon>Eukaryota</taxon>
        <taxon>Metazoa</taxon>
        <taxon>Ecdysozoa</taxon>
        <taxon>Arthropoda</taxon>
        <taxon>Hexapoda</taxon>
        <taxon>Insecta</taxon>
        <taxon>Pterygota</taxon>
        <taxon>Neoptera</taxon>
        <taxon>Endopterygota</taxon>
        <taxon>Coleoptera</taxon>
        <taxon>Polyphaga</taxon>
        <taxon>Scarabaeiformia</taxon>
        <taxon>Scarabaeidae</taxon>
        <taxon>Rutelinae</taxon>
        <taxon>Popillia</taxon>
    </lineage>
</organism>
<dbReference type="InterPro" id="IPR036201">
    <property type="entry name" value="Pacifastin_dom_sf"/>
</dbReference>
<gene>
    <name evidence="12" type="ORF">QE152_g974</name>
</gene>
<sequence>MSNCLPTYGIVYPPDFKYLKSDTELLTCQNARWTRSVPTGDQQQVIPAEDQLRDKCNAFEFAEYTPCRYPTPKTCQNMHIFEIVPIPNCEEGCECTEGFVLDAVNKACVRPDECPCFDKGVSYQEGKVVVMEGCNRCVCLPDGGWNCREEDCSRLCIENEVKQIDDCNTCRCKKAFWECTNHDCSQQCKPGETKQLDCNLCTCNNGFWTCTEAVCPDPTHECEPNSAKHEGCKVCTCDNGRWKCNEDNCAPKPTCDNEDDDYGKCVCKGGQWKCIKGQCDIWGDSHVKTFDGVRYDFQGDCSYTLVEGQVGLDKFSVSFENEICSQEGATCLKSFTVDITVRGVGETVTLIKKAELPNTKHLRHIIVTDHYLFTTIKIYDAGVNIFWDKNTWVFVKLDEAWQNRIKGLCGNFNRNKHDDLDGGQPTQGPHNPVLAYVDRWQTEAECGKTKPNINACNSTRLKWAEASCELMLGPVFAACHNLVPVKTYYEACVIDSCKCDLGGDCDCLCTDLAMYAQQCNNFGIQINWRSQKTCPIQCPSNTERPSNTEYQTCVSPSCPPKTCETIRQNRTVNCEEEEELCFEGCGPKSLPLNKVYTDSEYDRFVDEEVCTKQRCKDYFYEGEVTLQKQCLICVCSFGEEKCMNLPCPDDKRQDNQTTPNPWKPTEDNRIEPGRTPTPYVIGTPDGRSTPSNSGSSTKPPIPYVQPTKEPGDNTDTTGRNLKPTPNPDVPGTKEPGVNTDATGKYMKTTPNPADESMPTVEPTQAVTPSTPEIIKYPPITTAKPTPPIPCNESACPLLQCPKITKEIQLPGQCCKMCQHETKCVVKMQHNNNLVLKKVGQKWTDGPCRECQCIGEEKYNHCAHCASCRKKTCAIVNEKTATIGNTYYEFNRGQCCPVMEAVACIYGNKLYRIGELWDIDECTTAKCVKHSSNNLTTVVEMVEVCNELWDIDECTTAKCVKHSSNNLTTVVEMVEVCNENCPRGFVYKKSRGNCCGQCVQDSCMVGDEVKKPGDTWTSPDGCTNYTCVSAKGIYQIIKRKTVTHGLHLTVVPTTLASARKVSTKSLSGKRSVHRYKNVLDVSRRAVAVNIAKPPNCSPVQKCPGRVKKGRCCEYCETTELFYWEKEPSECEDDLIPEAV</sequence>
<dbReference type="InterPro" id="IPR014853">
    <property type="entry name" value="VWF/SSPO/ZAN-like_Cys-rich_dom"/>
</dbReference>
<dbReference type="GO" id="GO:0031012">
    <property type="term" value="C:extracellular matrix"/>
    <property type="evidence" value="ECO:0007669"/>
    <property type="project" value="TreeGrafter"/>
</dbReference>
<feature type="domain" description="VWFD" evidence="10">
    <location>
        <begin position="277"/>
        <end position="447"/>
    </location>
</feature>
<evidence type="ECO:0000313" key="13">
    <source>
        <dbReference type="Proteomes" id="UP001458880"/>
    </source>
</evidence>
<dbReference type="Pfam" id="PF05375">
    <property type="entry name" value="Pacifastin_I"/>
    <property type="match status" value="1"/>
</dbReference>
<dbReference type="CDD" id="cd19941">
    <property type="entry name" value="TIL"/>
    <property type="match status" value="1"/>
</dbReference>
<feature type="compositionally biased region" description="Polar residues" evidence="9">
    <location>
        <begin position="761"/>
        <end position="770"/>
    </location>
</feature>
<keyword evidence="5 8" id="KW-1015">Disulfide bond</keyword>
<name>A0AAW1NAD8_POPJA</name>
<comment type="similarity">
    <text evidence="7 8">Belongs to the protease inhibitor I19 family.</text>
</comment>
<keyword evidence="4 8" id="KW-0722">Serine protease inhibitor</keyword>
<dbReference type="InterPro" id="IPR002919">
    <property type="entry name" value="TIL_dom"/>
</dbReference>
<evidence type="ECO:0000256" key="3">
    <source>
        <dbReference type="ARBA" id="ARBA00022690"/>
    </source>
</evidence>
<dbReference type="InterPro" id="IPR036084">
    <property type="entry name" value="Ser_inhib-like_sf"/>
</dbReference>
<dbReference type="SUPFAM" id="SSF57567">
    <property type="entry name" value="Serine protease inhibitors"/>
    <property type="match status" value="1"/>
</dbReference>
<comment type="subcellular location">
    <subcellularLocation>
        <location evidence="1">Secreted</location>
    </subcellularLocation>
</comment>
<dbReference type="Proteomes" id="UP001458880">
    <property type="component" value="Unassembled WGS sequence"/>
</dbReference>
<reference evidence="12 13" key="1">
    <citation type="journal article" date="2024" name="BMC Genomics">
        <title>De novo assembly and annotation of Popillia japonica's genome with initial clues to its potential as an invasive pest.</title>
        <authorList>
            <person name="Cucini C."/>
            <person name="Boschi S."/>
            <person name="Funari R."/>
            <person name="Cardaioli E."/>
            <person name="Iannotti N."/>
            <person name="Marturano G."/>
            <person name="Paoli F."/>
            <person name="Bruttini M."/>
            <person name="Carapelli A."/>
            <person name="Frati F."/>
            <person name="Nardi F."/>
        </authorList>
    </citation>
    <scope>NUCLEOTIDE SEQUENCE [LARGE SCALE GENOMIC DNA]</scope>
    <source>
        <strain evidence="12">DMR45628</strain>
    </source>
</reference>
<dbReference type="Pfam" id="PF00094">
    <property type="entry name" value="VWD"/>
    <property type="match status" value="1"/>
</dbReference>
<keyword evidence="13" id="KW-1185">Reference proteome</keyword>
<evidence type="ECO:0000256" key="9">
    <source>
        <dbReference type="SAM" id="MobiDB-lite"/>
    </source>
</evidence>
<accession>A0AAW1NAD8</accession>
<dbReference type="GO" id="GO:0004867">
    <property type="term" value="F:serine-type endopeptidase inhibitor activity"/>
    <property type="evidence" value="ECO:0007669"/>
    <property type="project" value="UniProtKB-UniRule"/>
</dbReference>
<feature type="domain" description="Pacifastin" evidence="11">
    <location>
        <begin position="185"/>
        <end position="218"/>
    </location>
</feature>
<dbReference type="SMART" id="SM00216">
    <property type="entry name" value="VWD"/>
    <property type="match status" value="1"/>
</dbReference>
<dbReference type="EMBL" id="JASPKY010000005">
    <property type="protein sequence ID" value="KAK9754817.1"/>
    <property type="molecule type" value="Genomic_DNA"/>
</dbReference>
<dbReference type="InterPro" id="IPR050780">
    <property type="entry name" value="Mucin_vWF_Thrombospondin_sf"/>
</dbReference>
<dbReference type="InterPro" id="IPR008037">
    <property type="entry name" value="Pacifastin_dom"/>
</dbReference>
<evidence type="ECO:0000256" key="7">
    <source>
        <dbReference type="ARBA" id="ARBA00029459"/>
    </source>
</evidence>
<evidence type="ECO:0000256" key="8">
    <source>
        <dbReference type="PROSITE-ProRule" id="PRU00776"/>
    </source>
</evidence>
<feature type="compositionally biased region" description="Polar residues" evidence="9">
    <location>
        <begin position="686"/>
        <end position="698"/>
    </location>
</feature>
<dbReference type="AlphaFoldDB" id="A0AAW1NAD8"/>
<evidence type="ECO:0000256" key="6">
    <source>
        <dbReference type="ARBA" id="ARBA00023180"/>
    </source>
</evidence>
<evidence type="ECO:0000256" key="1">
    <source>
        <dbReference type="ARBA" id="ARBA00004613"/>
    </source>
</evidence>
<evidence type="ECO:0000256" key="4">
    <source>
        <dbReference type="ARBA" id="ARBA00022900"/>
    </source>
</evidence>
<evidence type="ECO:0000313" key="12">
    <source>
        <dbReference type="EMBL" id="KAK9754817.1"/>
    </source>
</evidence>
<comment type="caution">
    <text evidence="8">Lacks conserved residue(s) required for the propagation of feature annotation.</text>
</comment>
<dbReference type="SMART" id="SM00832">
    <property type="entry name" value="C8"/>
    <property type="match status" value="1"/>
</dbReference>
<feature type="disulfide bond" evidence="8">
    <location>
        <begin position="188"/>
        <end position="203"/>
    </location>
</feature>
<dbReference type="GO" id="GO:0005615">
    <property type="term" value="C:extracellular space"/>
    <property type="evidence" value="ECO:0007669"/>
    <property type="project" value="TreeGrafter"/>
</dbReference>
<evidence type="ECO:0000259" key="11">
    <source>
        <dbReference type="PROSITE" id="PS51446"/>
    </source>
</evidence>
<keyword evidence="3 8" id="KW-0646">Protease inhibitor</keyword>
<dbReference type="PROSITE" id="PS51233">
    <property type="entry name" value="VWFD"/>
    <property type="match status" value="1"/>
</dbReference>
<proteinExistence type="inferred from homology"/>
<keyword evidence="2" id="KW-0964">Secreted</keyword>
<evidence type="ECO:0000259" key="10">
    <source>
        <dbReference type="PROSITE" id="PS51233"/>
    </source>
</evidence>
<dbReference type="PANTHER" id="PTHR11339">
    <property type="entry name" value="EXTRACELLULAR MATRIX GLYCOPROTEIN RELATED"/>
    <property type="match status" value="1"/>
</dbReference>
<keyword evidence="6" id="KW-0325">Glycoprotein</keyword>